<evidence type="ECO:0000313" key="10">
    <source>
        <dbReference type="Proteomes" id="UP000029714"/>
    </source>
</evidence>
<keyword evidence="7" id="KW-0963">Cytoplasm</keyword>
<keyword evidence="7" id="KW-0690">Ribosome biogenesis</keyword>
<evidence type="ECO:0000256" key="2">
    <source>
        <dbReference type="ARBA" id="ARBA00022722"/>
    </source>
</evidence>
<gene>
    <name evidence="7 9" type="primary">ybeY</name>
    <name evidence="8" type="ORF">DCO61_11405</name>
    <name evidence="9" type="ORF">LS64_004490</name>
</gene>
<evidence type="ECO:0000256" key="4">
    <source>
        <dbReference type="ARBA" id="ARBA00022759"/>
    </source>
</evidence>
<reference evidence="9" key="3">
    <citation type="submission" date="2018-04" db="EMBL/GenBank/DDBJ databases">
        <authorList>
            <person name="Sheh A."/>
            <person name="Shen Z."/>
            <person name="Mannion A.J."/>
            <person name="Fox J.G."/>
        </authorList>
    </citation>
    <scope>NUCLEOTIDE SEQUENCE</scope>
    <source>
        <strain evidence="9">MIT 97-6194</strain>
    </source>
</reference>
<dbReference type="AlphaFoldDB" id="A0A347VY39"/>
<dbReference type="GO" id="GO:0005737">
    <property type="term" value="C:cytoplasm"/>
    <property type="evidence" value="ECO:0007669"/>
    <property type="project" value="UniProtKB-SubCell"/>
</dbReference>
<accession>A0A347VY39</accession>
<evidence type="ECO:0000256" key="1">
    <source>
        <dbReference type="ARBA" id="ARBA00010875"/>
    </source>
</evidence>
<dbReference type="InterPro" id="IPR023091">
    <property type="entry name" value="MetalPrtase_cat_dom_sf_prd"/>
</dbReference>
<dbReference type="Proteomes" id="UP000029714">
    <property type="component" value="Unassembled WGS sequence"/>
</dbReference>
<dbReference type="InterPro" id="IPR002036">
    <property type="entry name" value="YbeY"/>
</dbReference>
<evidence type="ECO:0000256" key="7">
    <source>
        <dbReference type="HAMAP-Rule" id="MF_00009"/>
    </source>
</evidence>
<dbReference type="GO" id="GO:0006364">
    <property type="term" value="P:rRNA processing"/>
    <property type="evidence" value="ECO:0007669"/>
    <property type="project" value="UniProtKB-UniRule"/>
</dbReference>
<dbReference type="HAMAP" id="MF_00009">
    <property type="entry name" value="Endoribonucl_YbeY"/>
    <property type="match status" value="1"/>
</dbReference>
<dbReference type="RefSeq" id="WP_081948295.1">
    <property type="nucleotide sequence ID" value="NZ_JRMP02000005.1"/>
</dbReference>
<feature type="binding site" evidence="7">
    <location>
        <position position="165"/>
    </location>
    <ligand>
        <name>Zn(2+)</name>
        <dbReference type="ChEBI" id="CHEBI:29105"/>
        <note>catalytic</note>
    </ligand>
</feature>
<keyword evidence="6 7" id="KW-0862">Zinc</keyword>
<feature type="binding site" evidence="7">
    <location>
        <position position="169"/>
    </location>
    <ligand>
        <name>Zn(2+)</name>
        <dbReference type="ChEBI" id="CHEBI:29105"/>
        <note>catalytic</note>
    </ligand>
</feature>
<dbReference type="Gene3D" id="3.40.390.30">
    <property type="entry name" value="Metalloproteases ('zincins'), catalytic domain"/>
    <property type="match status" value="1"/>
</dbReference>
<dbReference type="Proteomes" id="UP000477070">
    <property type="component" value="Unassembled WGS sequence"/>
</dbReference>
<comment type="caution">
    <text evidence="9">The sequence shown here is derived from an EMBL/GenBank/DDBJ whole genome shotgun (WGS) entry which is preliminary data.</text>
</comment>
<dbReference type="STRING" id="1548018.LS64_04745"/>
<dbReference type="EMBL" id="QBIU01000002">
    <property type="protein sequence ID" value="MWV70578.1"/>
    <property type="molecule type" value="Genomic_DNA"/>
</dbReference>
<evidence type="ECO:0000313" key="9">
    <source>
        <dbReference type="EMBL" id="TLD94769.1"/>
    </source>
</evidence>
<feature type="binding site" evidence="7">
    <location>
        <position position="175"/>
    </location>
    <ligand>
        <name>Zn(2+)</name>
        <dbReference type="ChEBI" id="CHEBI:29105"/>
        <note>catalytic</note>
    </ligand>
</feature>
<comment type="function">
    <text evidence="7">Single strand-specific metallo-endoribonuclease involved in late-stage 70S ribosome quality control and in maturation of the 3' terminus of the 16S rRNA.</text>
</comment>
<dbReference type="EMBL" id="JRMP02000005">
    <property type="protein sequence ID" value="TLD94769.1"/>
    <property type="molecule type" value="Genomic_DNA"/>
</dbReference>
<dbReference type="InterPro" id="IPR020549">
    <property type="entry name" value="YbeY_CS"/>
</dbReference>
<dbReference type="GO" id="GO:0008270">
    <property type="term" value="F:zinc ion binding"/>
    <property type="evidence" value="ECO:0007669"/>
    <property type="project" value="UniProtKB-UniRule"/>
</dbReference>
<comment type="subcellular location">
    <subcellularLocation>
        <location evidence="7">Cytoplasm</location>
    </subcellularLocation>
</comment>
<evidence type="ECO:0000313" key="8">
    <source>
        <dbReference type="EMBL" id="MWV70578.1"/>
    </source>
</evidence>
<keyword evidence="3 7" id="KW-0479">Metal-binding</keyword>
<proteinExistence type="inferred from homology"/>
<dbReference type="OrthoDB" id="9807740at2"/>
<dbReference type="PANTHER" id="PTHR46986:SF1">
    <property type="entry name" value="ENDORIBONUCLEASE YBEY, CHLOROPLASTIC"/>
    <property type="match status" value="1"/>
</dbReference>
<keyword evidence="10" id="KW-1185">Reference proteome</keyword>
<organism evidence="9 10">
    <name type="scientific">Helicobacter saguini</name>
    <dbReference type="NCBI Taxonomy" id="1548018"/>
    <lineage>
        <taxon>Bacteria</taxon>
        <taxon>Pseudomonadati</taxon>
        <taxon>Campylobacterota</taxon>
        <taxon>Epsilonproteobacteria</taxon>
        <taxon>Campylobacterales</taxon>
        <taxon>Helicobacteraceae</taxon>
        <taxon>Helicobacter</taxon>
    </lineage>
</organism>
<dbReference type="PANTHER" id="PTHR46986">
    <property type="entry name" value="ENDORIBONUCLEASE YBEY, CHLOROPLASTIC"/>
    <property type="match status" value="1"/>
</dbReference>
<keyword evidence="7" id="KW-0698">rRNA processing</keyword>
<name>A0A347VY39_9HELI</name>
<comment type="cofactor">
    <cofactor evidence="7">
        <name>Zn(2+)</name>
        <dbReference type="ChEBI" id="CHEBI:29105"/>
    </cofactor>
    <text evidence="7">Binds 1 zinc ion.</text>
</comment>
<sequence length="208" mass="24818">MKVEILDSNNFLKTFKVRNAFFYFKKNIFYPHIYNAFKNRAFFQKNTKFSNFKIMNFNTEFRIYLEFLSHFILKNVILESKQNLDSNKFYIELIFSSESEIKKINHEYMGKNYATDVLSFPLEINFNITQKQCFGSIIINLPLALKNAKKFKHNLYAEISILYTHAFLHLLGFDHENILQDKGNQRKIEKQILKSLKITNSLIERAKI</sequence>
<dbReference type="GO" id="GO:0004521">
    <property type="term" value="F:RNA endonuclease activity"/>
    <property type="evidence" value="ECO:0007669"/>
    <property type="project" value="UniProtKB-UniRule"/>
</dbReference>
<keyword evidence="4 7" id="KW-0255">Endonuclease</keyword>
<dbReference type="GO" id="GO:0004222">
    <property type="term" value="F:metalloendopeptidase activity"/>
    <property type="evidence" value="ECO:0007669"/>
    <property type="project" value="InterPro"/>
</dbReference>
<dbReference type="NCBIfam" id="TIGR00043">
    <property type="entry name" value="rRNA maturation RNase YbeY"/>
    <property type="match status" value="1"/>
</dbReference>
<dbReference type="EC" id="3.1.-.-" evidence="7"/>
<comment type="similarity">
    <text evidence="1 7">Belongs to the endoribonuclease YbeY family.</text>
</comment>
<keyword evidence="5 7" id="KW-0378">Hydrolase</keyword>
<keyword evidence="2 7" id="KW-0540">Nuclease</keyword>
<dbReference type="Pfam" id="PF02130">
    <property type="entry name" value="YbeY"/>
    <property type="match status" value="1"/>
</dbReference>
<reference evidence="9 10" key="1">
    <citation type="journal article" date="2014" name="Genome Announc.">
        <title>Draft genome sequences of eight enterohepatic helicobacter species isolated from both laboratory and wild rodents.</title>
        <authorList>
            <person name="Sheh A."/>
            <person name="Shen Z."/>
            <person name="Fox J.G."/>
        </authorList>
    </citation>
    <scope>NUCLEOTIDE SEQUENCE [LARGE SCALE GENOMIC DNA]</scope>
    <source>
        <strain evidence="9 10">MIT 97-6194</strain>
    </source>
</reference>
<evidence type="ECO:0000256" key="5">
    <source>
        <dbReference type="ARBA" id="ARBA00022801"/>
    </source>
</evidence>
<protein>
    <recommendedName>
        <fullName evidence="7">Endoribonuclease YbeY</fullName>
        <ecNumber evidence="7">3.1.-.-</ecNumber>
    </recommendedName>
</protein>
<reference evidence="9 10" key="2">
    <citation type="journal article" date="2016" name="Infect. Immun.">
        <title>Helicobacter saguini, a Novel Helicobacter Isolated from Cotton-Top Tamarins with Ulcerative Colitis, Has Proinflammatory Properties and Induces Typhlocolitis and Dysplasia in Gnotobiotic IL-10-/- Mice.</title>
        <authorList>
            <person name="Shen Z."/>
            <person name="Mannion A."/>
            <person name="Whary M.T."/>
            <person name="Muthupalani S."/>
            <person name="Sheh A."/>
            <person name="Feng Y."/>
            <person name="Gong G."/>
            <person name="Vandamme P."/>
            <person name="Holcombe H.R."/>
            <person name="Paster B.J."/>
            <person name="Fox J.G."/>
        </authorList>
    </citation>
    <scope>NUCLEOTIDE SEQUENCE [LARGE SCALE GENOMIC DNA]</scope>
    <source>
        <strain evidence="9 10">MIT 97-6194</strain>
    </source>
</reference>
<reference evidence="8 11" key="4">
    <citation type="submission" date="2019-12" db="EMBL/GenBank/DDBJ databases">
        <title>Multi-Generational Helicobacter saguini Isolates.</title>
        <authorList>
            <person name="Mannion A."/>
            <person name="Shen Z."/>
            <person name="Fox J.G."/>
        </authorList>
    </citation>
    <scope>NUCLEOTIDE SEQUENCE [LARGE SCALE GENOMIC DNA]</scope>
    <source>
        <strain evidence="8">16-048</strain>
        <strain evidence="11">16-048 (F4)</strain>
    </source>
</reference>
<dbReference type="PROSITE" id="PS01306">
    <property type="entry name" value="UPF0054"/>
    <property type="match status" value="1"/>
</dbReference>
<dbReference type="SUPFAM" id="SSF55486">
    <property type="entry name" value="Metalloproteases ('zincins'), catalytic domain"/>
    <property type="match status" value="1"/>
</dbReference>
<evidence type="ECO:0000256" key="6">
    <source>
        <dbReference type="ARBA" id="ARBA00022833"/>
    </source>
</evidence>
<evidence type="ECO:0000313" key="11">
    <source>
        <dbReference type="Proteomes" id="UP000477070"/>
    </source>
</evidence>
<evidence type="ECO:0000256" key="3">
    <source>
        <dbReference type="ARBA" id="ARBA00022723"/>
    </source>
</evidence>